<keyword evidence="5 8" id="KW-0521">NADP</keyword>
<dbReference type="FunFam" id="3.40.430.10:FF:000001">
    <property type="entry name" value="Dihydrofolate reductase"/>
    <property type="match status" value="1"/>
</dbReference>
<evidence type="ECO:0000256" key="4">
    <source>
        <dbReference type="ARBA" id="ARBA00022563"/>
    </source>
</evidence>
<dbReference type="GO" id="GO:0046452">
    <property type="term" value="P:dihydrofolate metabolic process"/>
    <property type="evidence" value="ECO:0007669"/>
    <property type="project" value="TreeGrafter"/>
</dbReference>
<comment type="pathway">
    <text evidence="1 8">Cofactor biosynthesis; tetrahydrofolate biosynthesis; 5,6,7,8-tetrahydrofolate from 7,8-dihydrofolate: step 1/1.</text>
</comment>
<dbReference type="OrthoDB" id="9804315at2"/>
<keyword evidence="4 8" id="KW-0554">One-carbon metabolism</keyword>
<dbReference type="PROSITE" id="PS51330">
    <property type="entry name" value="DHFR_2"/>
    <property type="match status" value="1"/>
</dbReference>
<reference evidence="11 12" key="1">
    <citation type="submission" date="2018-06" db="EMBL/GenBank/DDBJ databases">
        <title>Genomic Encyclopedia of Type Strains, Phase I: the one thousand microbial genomes (KMG-I) project.</title>
        <authorList>
            <person name="Kyrpides N."/>
        </authorList>
    </citation>
    <scope>NUCLEOTIDE SEQUENCE [LARGE SCALE GENOMIC DNA]</scope>
    <source>
        <strain evidence="11 12">DSM 19573</strain>
    </source>
</reference>
<dbReference type="GO" id="GO:0046654">
    <property type="term" value="P:tetrahydrofolate biosynthetic process"/>
    <property type="evidence" value="ECO:0007669"/>
    <property type="project" value="UniProtKB-UniPathway"/>
</dbReference>
<dbReference type="GO" id="GO:0070401">
    <property type="term" value="F:NADP+ binding"/>
    <property type="evidence" value="ECO:0007669"/>
    <property type="project" value="UniProtKB-ARBA"/>
</dbReference>
<dbReference type="GO" id="GO:0005829">
    <property type="term" value="C:cytosol"/>
    <property type="evidence" value="ECO:0007669"/>
    <property type="project" value="TreeGrafter"/>
</dbReference>
<feature type="domain" description="DHFR" evidence="10">
    <location>
        <begin position="1"/>
        <end position="158"/>
    </location>
</feature>
<evidence type="ECO:0000256" key="3">
    <source>
        <dbReference type="ARBA" id="ARBA00012856"/>
    </source>
</evidence>
<comment type="function">
    <text evidence="7 8">Key enzyme in folate metabolism. Catalyzes an essential reaction for de novo glycine and purine synthesis, and for DNA precursor synthesis.</text>
</comment>
<evidence type="ECO:0000256" key="7">
    <source>
        <dbReference type="ARBA" id="ARBA00025067"/>
    </source>
</evidence>
<evidence type="ECO:0000313" key="11">
    <source>
        <dbReference type="EMBL" id="PYG86951.1"/>
    </source>
</evidence>
<dbReference type="Pfam" id="PF00186">
    <property type="entry name" value="DHFR_1"/>
    <property type="match status" value="1"/>
</dbReference>
<accession>A0A318Y4J1</accession>
<comment type="catalytic activity">
    <reaction evidence="8">
        <text>(6S)-5,6,7,8-tetrahydrofolate + NADP(+) = 7,8-dihydrofolate + NADPH + H(+)</text>
        <dbReference type="Rhea" id="RHEA:15009"/>
        <dbReference type="ChEBI" id="CHEBI:15378"/>
        <dbReference type="ChEBI" id="CHEBI:57451"/>
        <dbReference type="ChEBI" id="CHEBI:57453"/>
        <dbReference type="ChEBI" id="CHEBI:57783"/>
        <dbReference type="ChEBI" id="CHEBI:58349"/>
        <dbReference type="EC" id="1.5.1.3"/>
    </reaction>
</comment>
<dbReference type="Proteomes" id="UP000248132">
    <property type="component" value="Unassembled WGS sequence"/>
</dbReference>
<dbReference type="GO" id="GO:0004146">
    <property type="term" value="F:dihydrofolate reductase activity"/>
    <property type="evidence" value="ECO:0007669"/>
    <property type="project" value="UniProtKB-EC"/>
</dbReference>
<dbReference type="RefSeq" id="WP_110462587.1">
    <property type="nucleotide sequence ID" value="NZ_QKMR01000015.1"/>
</dbReference>
<keyword evidence="6 8" id="KW-0560">Oxidoreductase</keyword>
<keyword evidence="12" id="KW-1185">Reference proteome</keyword>
<evidence type="ECO:0000256" key="9">
    <source>
        <dbReference type="RuleBase" id="RU004474"/>
    </source>
</evidence>
<dbReference type="PANTHER" id="PTHR48069">
    <property type="entry name" value="DIHYDROFOLATE REDUCTASE"/>
    <property type="match status" value="1"/>
</dbReference>
<dbReference type="EC" id="1.5.1.3" evidence="3 8"/>
<dbReference type="AlphaFoldDB" id="A0A318Y4J1"/>
<dbReference type="SUPFAM" id="SSF53597">
    <property type="entry name" value="Dihydrofolate reductase-like"/>
    <property type="match status" value="1"/>
</dbReference>
<dbReference type="CDD" id="cd00209">
    <property type="entry name" value="DHFR"/>
    <property type="match status" value="1"/>
</dbReference>
<dbReference type="PRINTS" id="PR00070">
    <property type="entry name" value="DHFR"/>
</dbReference>
<evidence type="ECO:0000256" key="6">
    <source>
        <dbReference type="ARBA" id="ARBA00023002"/>
    </source>
</evidence>
<dbReference type="InterPro" id="IPR017925">
    <property type="entry name" value="DHFR_CS"/>
</dbReference>
<name>A0A318Y4J1_9FIRM</name>
<dbReference type="GO" id="GO:0046655">
    <property type="term" value="P:folic acid metabolic process"/>
    <property type="evidence" value="ECO:0007669"/>
    <property type="project" value="TreeGrafter"/>
</dbReference>
<protein>
    <recommendedName>
        <fullName evidence="3 8">Dihydrofolate reductase</fullName>
        <ecNumber evidence="3 8">1.5.1.3</ecNumber>
    </recommendedName>
</protein>
<evidence type="ECO:0000256" key="8">
    <source>
        <dbReference type="PIRNR" id="PIRNR000194"/>
    </source>
</evidence>
<dbReference type="Gene3D" id="3.40.430.10">
    <property type="entry name" value="Dihydrofolate Reductase, subunit A"/>
    <property type="match status" value="1"/>
</dbReference>
<dbReference type="PANTHER" id="PTHR48069:SF3">
    <property type="entry name" value="DIHYDROFOLATE REDUCTASE"/>
    <property type="match status" value="1"/>
</dbReference>
<dbReference type="InterPro" id="IPR024072">
    <property type="entry name" value="DHFR-like_dom_sf"/>
</dbReference>
<dbReference type="InterPro" id="IPR012259">
    <property type="entry name" value="DHFR"/>
</dbReference>
<comment type="caution">
    <text evidence="11">The sequence shown here is derived from an EMBL/GenBank/DDBJ whole genome shotgun (WGS) entry which is preliminary data.</text>
</comment>
<sequence length="161" mass="18247">MISIIFAMGKDNAIGYKNKMPWHLPADLAYFKRATMGQPVIMGRKTFESIGRPLPGRTNIVITGNKEFFRDGCIIADSVEKAAETVKSTDCFVIGGAEIYRAFLPIAGKLYITEINQAFEADTFFPELDYSQWKLVSREPGVKDEKNPYDYAFLVYERIEP</sequence>
<evidence type="ECO:0000259" key="10">
    <source>
        <dbReference type="PROSITE" id="PS51330"/>
    </source>
</evidence>
<dbReference type="UniPathway" id="UPA00077">
    <property type="reaction ID" value="UER00158"/>
</dbReference>
<comment type="similarity">
    <text evidence="2 8 9">Belongs to the dihydrofolate reductase family.</text>
</comment>
<organism evidence="11 12">
    <name type="scientific">Ruminiclostridium sufflavum DSM 19573</name>
    <dbReference type="NCBI Taxonomy" id="1121337"/>
    <lineage>
        <taxon>Bacteria</taxon>
        <taxon>Bacillati</taxon>
        <taxon>Bacillota</taxon>
        <taxon>Clostridia</taxon>
        <taxon>Eubacteriales</taxon>
        <taxon>Oscillospiraceae</taxon>
        <taxon>Ruminiclostridium</taxon>
    </lineage>
</organism>
<dbReference type="PROSITE" id="PS00075">
    <property type="entry name" value="DHFR_1"/>
    <property type="match status" value="1"/>
</dbReference>
<dbReference type="GO" id="GO:0006730">
    <property type="term" value="P:one-carbon metabolic process"/>
    <property type="evidence" value="ECO:0007669"/>
    <property type="project" value="UniProtKB-KW"/>
</dbReference>
<dbReference type="InterPro" id="IPR001796">
    <property type="entry name" value="DHFR_dom"/>
</dbReference>
<evidence type="ECO:0000256" key="1">
    <source>
        <dbReference type="ARBA" id="ARBA00004903"/>
    </source>
</evidence>
<evidence type="ECO:0000256" key="5">
    <source>
        <dbReference type="ARBA" id="ARBA00022857"/>
    </source>
</evidence>
<dbReference type="PIRSF" id="PIRSF000194">
    <property type="entry name" value="DHFR"/>
    <property type="match status" value="1"/>
</dbReference>
<proteinExistence type="inferred from homology"/>
<evidence type="ECO:0000256" key="2">
    <source>
        <dbReference type="ARBA" id="ARBA00009539"/>
    </source>
</evidence>
<gene>
    <name evidence="11" type="ORF">LY28_02573</name>
</gene>
<evidence type="ECO:0000313" key="12">
    <source>
        <dbReference type="Proteomes" id="UP000248132"/>
    </source>
</evidence>
<dbReference type="EMBL" id="QKMR01000015">
    <property type="protein sequence ID" value="PYG86951.1"/>
    <property type="molecule type" value="Genomic_DNA"/>
</dbReference>